<gene>
    <name evidence="1" type="ORF">QE152_g26321</name>
</gene>
<protein>
    <submittedName>
        <fullName evidence="1">Uncharacterized protein</fullName>
    </submittedName>
</protein>
<evidence type="ECO:0000313" key="2">
    <source>
        <dbReference type="Proteomes" id="UP001458880"/>
    </source>
</evidence>
<accession>A0AAW1K017</accession>
<name>A0AAW1K017_POPJA</name>
<sequence length="169" mass="19177">MDAKIEINRLSKDELEYELSLYGVSGEATVESMRRSLRQLRRLYTGTNYELPAYPFSFEQDSTALQAKIKTLTDAVEKFSDVRTSSDYLKLSSSIACAFGRVQRSKPLTEADSKLRQQFSVQLVDLLSRLSHQAKFARKSMVRAQSTLLDITMVTPPGNLNFCFLNMTN</sequence>
<evidence type="ECO:0000313" key="1">
    <source>
        <dbReference type="EMBL" id="KAK9709994.1"/>
    </source>
</evidence>
<proteinExistence type="predicted"/>
<comment type="caution">
    <text evidence="1">The sequence shown here is derived from an EMBL/GenBank/DDBJ whole genome shotgun (WGS) entry which is preliminary data.</text>
</comment>
<reference evidence="1 2" key="1">
    <citation type="journal article" date="2024" name="BMC Genomics">
        <title>De novo assembly and annotation of Popillia japonica's genome with initial clues to its potential as an invasive pest.</title>
        <authorList>
            <person name="Cucini C."/>
            <person name="Boschi S."/>
            <person name="Funari R."/>
            <person name="Cardaioli E."/>
            <person name="Iannotti N."/>
            <person name="Marturano G."/>
            <person name="Paoli F."/>
            <person name="Bruttini M."/>
            <person name="Carapelli A."/>
            <person name="Frati F."/>
            <person name="Nardi F."/>
        </authorList>
    </citation>
    <scope>NUCLEOTIDE SEQUENCE [LARGE SCALE GENOMIC DNA]</scope>
    <source>
        <strain evidence="1">DMR45628</strain>
    </source>
</reference>
<keyword evidence="2" id="KW-1185">Reference proteome</keyword>
<dbReference type="AlphaFoldDB" id="A0AAW1K017"/>
<dbReference type="Proteomes" id="UP001458880">
    <property type="component" value="Unassembled WGS sequence"/>
</dbReference>
<organism evidence="1 2">
    <name type="scientific">Popillia japonica</name>
    <name type="common">Japanese beetle</name>
    <dbReference type="NCBI Taxonomy" id="7064"/>
    <lineage>
        <taxon>Eukaryota</taxon>
        <taxon>Metazoa</taxon>
        <taxon>Ecdysozoa</taxon>
        <taxon>Arthropoda</taxon>
        <taxon>Hexapoda</taxon>
        <taxon>Insecta</taxon>
        <taxon>Pterygota</taxon>
        <taxon>Neoptera</taxon>
        <taxon>Endopterygota</taxon>
        <taxon>Coleoptera</taxon>
        <taxon>Polyphaga</taxon>
        <taxon>Scarabaeiformia</taxon>
        <taxon>Scarabaeidae</taxon>
        <taxon>Rutelinae</taxon>
        <taxon>Popillia</taxon>
    </lineage>
</organism>
<dbReference type="EMBL" id="JASPKY010000299">
    <property type="protein sequence ID" value="KAK9709994.1"/>
    <property type="molecule type" value="Genomic_DNA"/>
</dbReference>